<feature type="chain" id="PRO_5040743362" evidence="1">
    <location>
        <begin position="18"/>
        <end position="266"/>
    </location>
</feature>
<dbReference type="InterPro" id="IPR019613">
    <property type="entry name" value="DUF4198"/>
</dbReference>
<reference evidence="2" key="1">
    <citation type="submission" date="2022-06" db="EMBL/GenBank/DDBJ databases">
        <title>Limimaricola sediminis sp. nov., isolated from an intertidal sediment.</title>
        <authorList>
            <person name="Shao X."/>
        </authorList>
    </citation>
    <scope>NUCLEOTIDE SEQUENCE</scope>
    <source>
        <strain evidence="2">ASW11-118</strain>
    </source>
</reference>
<organism evidence="2 3">
    <name type="scientific">Limimaricola litoreus</name>
    <dbReference type="NCBI Taxonomy" id="2955316"/>
    <lineage>
        <taxon>Bacteria</taxon>
        <taxon>Pseudomonadati</taxon>
        <taxon>Pseudomonadota</taxon>
        <taxon>Alphaproteobacteria</taxon>
        <taxon>Rhodobacterales</taxon>
        <taxon>Paracoccaceae</taxon>
        <taxon>Limimaricola</taxon>
    </lineage>
</organism>
<proteinExistence type="predicted"/>
<keyword evidence="1" id="KW-0732">Signal</keyword>
<evidence type="ECO:0000313" key="3">
    <source>
        <dbReference type="Proteomes" id="UP001139477"/>
    </source>
</evidence>
<gene>
    <name evidence="2" type="ORF">NHG85_05760</name>
</gene>
<dbReference type="AlphaFoldDB" id="A0A9X2FN68"/>
<dbReference type="EMBL" id="JAMYXC010000078">
    <property type="protein sequence ID" value="MCP1168034.1"/>
    <property type="molecule type" value="Genomic_DNA"/>
</dbReference>
<dbReference type="Pfam" id="PF10670">
    <property type="entry name" value="DUF4198"/>
    <property type="match status" value="1"/>
</dbReference>
<evidence type="ECO:0000313" key="2">
    <source>
        <dbReference type="EMBL" id="MCP1168034.1"/>
    </source>
</evidence>
<dbReference type="Proteomes" id="UP001139477">
    <property type="component" value="Unassembled WGS sequence"/>
</dbReference>
<name>A0A9X2FN68_9RHOB</name>
<accession>A0A9X2FN68</accession>
<keyword evidence="3" id="KW-1185">Reference proteome</keyword>
<feature type="signal peptide" evidence="1">
    <location>
        <begin position="1"/>
        <end position="17"/>
    </location>
</feature>
<comment type="caution">
    <text evidence="2">The sequence shown here is derived from an EMBL/GenBank/DDBJ whole genome shotgun (WGS) entry which is preliminary data.</text>
</comment>
<sequence length="266" mass="29248">MRIITICLALLSTPVAAHEFWIEPLEWQIAPDDTLQAKLVNGSEFAGVDFAFLPQRFTRFDLAQNGTLAPVASRLGARPAIDQVMGEDGLVVAVYVSTLNKVTYEERATFDKFVVQKDLGAVARDHEARGLPEAGFSELFTRYSKALVAVGEGEGEDRRFGLETELVALDNPYTGDLSEGMRVQLFYGEETRDAVQVELYERTPEGEVTEILLRTNENGVAVLPVKPGHDYLASAVVLREPEAGIAARTDTVWESLWAALSFAVPD</sequence>
<dbReference type="RefSeq" id="WP_253330651.1">
    <property type="nucleotide sequence ID" value="NZ_JAMYXC010000078.1"/>
</dbReference>
<protein>
    <submittedName>
        <fullName evidence="2">DUF4198 domain-containing protein</fullName>
    </submittedName>
</protein>
<evidence type="ECO:0000256" key="1">
    <source>
        <dbReference type="SAM" id="SignalP"/>
    </source>
</evidence>